<dbReference type="Pfam" id="PF13561">
    <property type="entry name" value="adh_short_C2"/>
    <property type="match status" value="1"/>
</dbReference>
<evidence type="ECO:0000256" key="2">
    <source>
        <dbReference type="ARBA" id="ARBA00005194"/>
    </source>
</evidence>
<evidence type="ECO:0000256" key="19">
    <source>
        <dbReference type="ARBA" id="ARBA00066822"/>
    </source>
</evidence>
<evidence type="ECO:0000256" key="13">
    <source>
        <dbReference type="ARBA" id="ARBA00037929"/>
    </source>
</evidence>
<dbReference type="PRINTS" id="PR00081">
    <property type="entry name" value="GDHRDH"/>
</dbReference>
<dbReference type="GO" id="GO:0006633">
    <property type="term" value="P:fatty acid biosynthetic process"/>
    <property type="evidence" value="ECO:0007669"/>
    <property type="project" value="UniProtKB-KW"/>
</dbReference>
<dbReference type="Gene3D" id="3.40.50.720">
    <property type="entry name" value="NAD(P)-binding Rossmann-like Domain"/>
    <property type="match status" value="1"/>
</dbReference>
<comment type="caution">
    <text evidence="26">The sequence shown here is derived from an EMBL/GenBank/DDBJ whole genome shotgun (WGS) entry which is preliminary data.</text>
</comment>
<keyword evidence="27" id="KW-1185">Reference proteome</keyword>
<dbReference type="GO" id="GO:0008210">
    <property type="term" value="P:estrogen metabolic process"/>
    <property type="evidence" value="ECO:0007669"/>
    <property type="project" value="UniProtKB-ARBA"/>
</dbReference>
<dbReference type="AlphaFoldDB" id="A0A7D9DVB8"/>
<evidence type="ECO:0000313" key="26">
    <source>
        <dbReference type="EMBL" id="CAB3994311.1"/>
    </source>
</evidence>
<dbReference type="EC" id="1.1.1.n12" evidence="4"/>
<gene>
    <name evidence="26" type="ORF">PACLA_8A063345</name>
</gene>
<evidence type="ECO:0000256" key="17">
    <source>
        <dbReference type="ARBA" id="ARBA00052680"/>
    </source>
</evidence>
<evidence type="ECO:0000256" key="24">
    <source>
        <dbReference type="ARBA" id="ARBA00083097"/>
    </source>
</evidence>
<evidence type="ECO:0000256" key="23">
    <source>
        <dbReference type="ARBA" id="ARBA00081936"/>
    </source>
</evidence>
<dbReference type="InterPro" id="IPR002347">
    <property type="entry name" value="SDR_fam"/>
</dbReference>
<keyword evidence="5" id="KW-0444">Lipid biosynthesis</keyword>
<evidence type="ECO:0000256" key="22">
    <source>
        <dbReference type="ARBA" id="ARBA00081419"/>
    </source>
</evidence>
<dbReference type="GO" id="GO:0047035">
    <property type="term" value="F:testosterone dehydrogenase (NAD+) activity"/>
    <property type="evidence" value="ECO:0007669"/>
    <property type="project" value="UniProtKB-EC"/>
</dbReference>
<evidence type="ECO:0000256" key="16">
    <source>
        <dbReference type="ARBA" id="ARBA00050435"/>
    </source>
</evidence>
<dbReference type="EMBL" id="CACRXK020002435">
    <property type="protein sequence ID" value="CAB3994311.1"/>
    <property type="molecule type" value="Genomic_DNA"/>
</dbReference>
<keyword evidence="9" id="KW-0520">NAD</keyword>
<comment type="subcellular location">
    <subcellularLocation>
        <location evidence="1">Mitochondrion matrix</location>
    </subcellularLocation>
</comment>
<organism evidence="26 27">
    <name type="scientific">Paramuricea clavata</name>
    <name type="common">Red gorgonian</name>
    <name type="synonym">Violescent sea-whip</name>
    <dbReference type="NCBI Taxonomy" id="317549"/>
    <lineage>
        <taxon>Eukaryota</taxon>
        <taxon>Metazoa</taxon>
        <taxon>Cnidaria</taxon>
        <taxon>Anthozoa</taxon>
        <taxon>Octocorallia</taxon>
        <taxon>Malacalcyonacea</taxon>
        <taxon>Plexauridae</taxon>
        <taxon>Paramuricea</taxon>
    </lineage>
</organism>
<name>A0A7D9DVB8_PARCT</name>
<dbReference type="FunFam" id="3.40.50.720:FF:000231">
    <property type="entry name" value="Estradiol 17-beta-dehydrogenase 8"/>
    <property type="match status" value="1"/>
</dbReference>
<dbReference type="SUPFAM" id="SSF51735">
    <property type="entry name" value="NAD(P)-binding Rossmann-fold domains"/>
    <property type="match status" value="1"/>
</dbReference>
<comment type="similarity">
    <text evidence="3">Belongs to the short-chain dehydrogenases/reductases (SDR) family.</text>
</comment>
<keyword evidence="12" id="KW-0275">Fatty acid biosynthesis</keyword>
<comment type="subunit">
    <text evidence="18">Heterotetramer with CBR4; contains two molecules of HSD17B8 and CBR4.</text>
</comment>
<evidence type="ECO:0000256" key="14">
    <source>
        <dbReference type="ARBA" id="ARBA00049069"/>
    </source>
</evidence>
<dbReference type="GO" id="GO:0048038">
    <property type="term" value="F:quinone binding"/>
    <property type="evidence" value="ECO:0007669"/>
    <property type="project" value="TreeGrafter"/>
</dbReference>
<evidence type="ECO:0000256" key="8">
    <source>
        <dbReference type="ARBA" id="ARBA00023002"/>
    </source>
</evidence>
<proteinExistence type="inferred from homology"/>
<evidence type="ECO:0000256" key="10">
    <source>
        <dbReference type="ARBA" id="ARBA00023098"/>
    </source>
</evidence>
<dbReference type="GO" id="GO:0005759">
    <property type="term" value="C:mitochondrial matrix"/>
    <property type="evidence" value="ECO:0007669"/>
    <property type="project" value="UniProtKB-SubCell"/>
</dbReference>
<evidence type="ECO:0000256" key="9">
    <source>
        <dbReference type="ARBA" id="ARBA00023027"/>
    </source>
</evidence>
<comment type="catalytic activity">
    <reaction evidence="14">
        <text>17beta-estradiol + NAD(+) = estrone + NADH + H(+)</text>
        <dbReference type="Rhea" id="RHEA:24612"/>
        <dbReference type="ChEBI" id="CHEBI:15378"/>
        <dbReference type="ChEBI" id="CHEBI:16469"/>
        <dbReference type="ChEBI" id="CHEBI:17263"/>
        <dbReference type="ChEBI" id="CHEBI:57540"/>
        <dbReference type="ChEBI" id="CHEBI:57945"/>
        <dbReference type="EC" id="1.1.1.62"/>
    </reaction>
    <physiologicalReaction direction="left-to-right" evidence="14">
        <dbReference type="Rhea" id="RHEA:24613"/>
    </physiologicalReaction>
    <physiologicalReaction direction="right-to-left" evidence="14">
        <dbReference type="Rhea" id="RHEA:24614"/>
    </physiologicalReaction>
</comment>
<keyword evidence="8" id="KW-0560">Oxidoreductase</keyword>
<comment type="catalytic activity">
    <reaction evidence="17">
        <text>a (3R)-3-hydroxyacyl-CoA + NAD(+) = a 3-oxoacyl-CoA + NADH + H(+)</text>
        <dbReference type="Rhea" id="RHEA:32711"/>
        <dbReference type="ChEBI" id="CHEBI:15378"/>
        <dbReference type="ChEBI" id="CHEBI:57319"/>
        <dbReference type="ChEBI" id="CHEBI:57540"/>
        <dbReference type="ChEBI" id="CHEBI:57945"/>
        <dbReference type="ChEBI" id="CHEBI:90726"/>
        <dbReference type="EC" id="1.1.1.n12"/>
    </reaction>
    <physiologicalReaction direction="left-to-right" evidence="17">
        <dbReference type="Rhea" id="RHEA:32712"/>
    </physiologicalReaction>
</comment>
<evidence type="ECO:0000256" key="7">
    <source>
        <dbReference type="ARBA" id="ARBA00022832"/>
    </source>
</evidence>
<comment type="catalytic activity">
    <reaction evidence="15">
        <text>testosterone + NAD(+) = androst-4-ene-3,17-dione + NADH + H(+)</text>
        <dbReference type="Rhea" id="RHEA:14929"/>
        <dbReference type="ChEBI" id="CHEBI:15378"/>
        <dbReference type="ChEBI" id="CHEBI:16422"/>
        <dbReference type="ChEBI" id="CHEBI:17347"/>
        <dbReference type="ChEBI" id="CHEBI:57540"/>
        <dbReference type="ChEBI" id="CHEBI:57945"/>
        <dbReference type="EC" id="1.1.1.239"/>
    </reaction>
    <physiologicalReaction direction="left-to-right" evidence="15">
        <dbReference type="Rhea" id="RHEA:14930"/>
    </physiologicalReaction>
</comment>
<dbReference type="Proteomes" id="UP001152795">
    <property type="component" value="Unassembled WGS sequence"/>
</dbReference>
<protein>
    <recommendedName>
        <fullName evidence="20">(3R)-3-hydroxyacyl-CoA dehydrogenase</fullName>
        <ecNumber evidence="19">1.1.1.239</ecNumber>
        <ecNumber evidence="4">1.1.1.n12</ecNumber>
    </recommendedName>
    <alternativeName>
        <fullName evidence="22">17-beta-hydroxysteroid dehydrogenase 8</fullName>
    </alternativeName>
    <alternativeName>
        <fullName evidence="21">3-ketoacyl-[acyl-carrier-protein] reductase alpha subunit</fullName>
    </alternativeName>
    <alternativeName>
        <fullName evidence="24">3-oxoacyl-[acyl-carrier-protein] reductase</fullName>
    </alternativeName>
    <alternativeName>
        <fullName evidence="25">Estradiol 17-beta-dehydrogenase 8</fullName>
    </alternativeName>
    <alternativeName>
        <fullName evidence="23">Testosterone 17-beta-dehydrogenase 8</fullName>
    </alternativeName>
</protein>
<dbReference type="PANTHER" id="PTHR42760">
    <property type="entry name" value="SHORT-CHAIN DEHYDROGENASES/REDUCTASES FAMILY MEMBER"/>
    <property type="match status" value="1"/>
</dbReference>
<evidence type="ECO:0000256" key="6">
    <source>
        <dbReference type="ARBA" id="ARBA00022553"/>
    </source>
</evidence>
<evidence type="ECO:0000256" key="1">
    <source>
        <dbReference type="ARBA" id="ARBA00004305"/>
    </source>
</evidence>
<evidence type="ECO:0000256" key="15">
    <source>
        <dbReference type="ARBA" id="ARBA00050232"/>
    </source>
</evidence>
<evidence type="ECO:0000256" key="3">
    <source>
        <dbReference type="ARBA" id="ARBA00006484"/>
    </source>
</evidence>
<reference evidence="26" key="1">
    <citation type="submission" date="2020-04" db="EMBL/GenBank/DDBJ databases">
        <authorList>
            <person name="Alioto T."/>
            <person name="Alioto T."/>
            <person name="Gomez Garrido J."/>
        </authorList>
    </citation>
    <scope>NUCLEOTIDE SEQUENCE</scope>
    <source>
        <strain evidence="26">A484AB</strain>
    </source>
</reference>
<dbReference type="EC" id="1.1.1.239" evidence="19"/>
<evidence type="ECO:0000256" key="18">
    <source>
        <dbReference type="ARBA" id="ARBA00065174"/>
    </source>
</evidence>
<dbReference type="InterPro" id="IPR036291">
    <property type="entry name" value="NAD(P)-bd_dom_sf"/>
</dbReference>
<dbReference type="OrthoDB" id="294295at2759"/>
<dbReference type="GO" id="GO:0004303">
    <property type="term" value="F:estradiol 17-beta-dehydrogenase [NAD(P)+] activity"/>
    <property type="evidence" value="ECO:0007669"/>
    <property type="project" value="UniProtKB-EC"/>
</dbReference>
<evidence type="ECO:0000256" key="21">
    <source>
        <dbReference type="ARBA" id="ARBA00077835"/>
    </source>
</evidence>
<evidence type="ECO:0000256" key="5">
    <source>
        <dbReference type="ARBA" id="ARBA00022516"/>
    </source>
</evidence>
<keyword evidence="6" id="KW-0597">Phosphoprotein</keyword>
<evidence type="ECO:0000313" key="27">
    <source>
        <dbReference type="Proteomes" id="UP001152795"/>
    </source>
</evidence>
<dbReference type="PANTHER" id="PTHR42760:SF83">
    <property type="entry name" value="(3R)-3-HYDROXYACYL-COA DEHYDROGENASE"/>
    <property type="match status" value="1"/>
</dbReference>
<accession>A0A7D9DVB8</accession>
<evidence type="ECO:0000256" key="12">
    <source>
        <dbReference type="ARBA" id="ARBA00023160"/>
    </source>
</evidence>
<sequence>MAGKMVGNLAGRLALVTGAGGGIGRTICQRFAREGASVIAADIDGPNALETAKTLTDLGGGDARHSHYELDVTSSDHVEQLMADIKKDYATHPCISVNGHGITRDDFLIKMSEESFNQVINVNLKGTFLMIQAAAKGMIESKVENGSIVSIGSISGKVGNLGQANYVASKAAIDAMSRTCAKELALYGIRCNVILPGFIQTPMLNTIPSKLIKKFTSAIPLRRLGSSEDVAKAAYFLASTESSYITGASIEVTGGIFM</sequence>
<comment type="pathway">
    <text evidence="13">Steroid biosynthesis; estrogen biosynthesis.</text>
</comment>
<comment type="pathway">
    <text evidence="2">Lipid metabolism; fatty acid biosynthesis.</text>
</comment>
<evidence type="ECO:0000256" key="25">
    <source>
        <dbReference type="ARBA" id="ARBA00083258"/>
    </source>
</evidence>
<comment type="catalytic activity">
    <reaction evidence="16">
        <text>17beta-hydroxy-5alpha-androstan-3-one + NAD(+) = 5alpha-androstan-3,17-dione + NADH + H(+)</text>
        <dbReference type="Rhea" id="RHEA:41992"/>
        <dbReference type="ChEBI" id="CHEBI:15378"/>
        <dbReference type="ChEBI" id="CHEBI:15994"/>
        <dbReference type="ChEBI" id="CHEBI:16330"/>
        <dbReference type="ChEBI" id="CHEBI:57540"/>
        <dbReference type="ChEBI" id="CHEBI:57945"/>
    </reaction>
    <physiologicalReaction direction="left-to-right" evidence="16">
        <dbReference type="Rhea" id="RHEA:41993"/>
    </physiologicalReaction>
</comment>
<keyword evidence="11" id="KW-0496">Mitochondrion</keyword>
<keyword evidence="10" id="KW-0443">Lipid metabolism</keyword>
<evidence type="ECO:0000256" key="4">
    <source>
        <dbReference type="ARBA" id="ARBA00012456"/>
    </source>
</evidence>
<evidence type="ECO:0000256" key="20">
    <source>
        <dbReference type="ARBA" id="ARBA00070911"/>
    </source>
</evidence>
<keyword evidence="7" id="KW-0276">Fatty acid metabolism</keyword>
<evidence type="ECO:0000256" key="11">
    <source>
        <dbReference type="ARBA" id="ARBA00023128"/>
    </source>
</evidence>